<name>A0ABX1LUF4_9CYAN</name>
<dbReference type="PANTHER" id="PTHR33121:SF71">
    <property type="entry name" value="OXYGEN SENSOR PROTEIN DOSP"/>
    <property type="match status" value="1"/>
</dbReference>
<protein>
    <submittedName>
        <fullName evidence="4">EAL domain-containing response regulator</fullName>
    </submittedName>
</protein>
<feature type="domain" description="EAL" evidence="3">
    <location>
        <begin position="157"/>
        <end position="413"/>
    </location>
</feature>
<feature type="modified residue" description="4-aspartylphosphate" evidence="1">
    <location>
        <position position="56"/>
    </location>
</feature>
<organism evidence="4 5">
    <name type="scientific">Pseudanabaena yagii GIHE-NHR1</name>
    <dbReference type="NCBI Taxonomy" id="2722753"/>
    <lineage>
        <taxon>Bacteria</taxon>
        <taxon>Bacillati</taxon>
        <taxon>Cyanobacteriota</taxon>
        <taxon>Cyanophyceae</taxon>
        <taxon>Pseudanabaenales</taxon>
        <taxon>Pseudanabaenaceae</taxon>
        <taxon>Pseudanabaena</taxon>
        <taxon>Pseudanabaena yagii</taxon>
    </lineage>
</organism>
<sequence length="427" mass="48209">MSKSKATILIVDDTQYNIQTLSNILINQGYDVLEATDGISAITCAKTHIPSLILLDIRMPDMDGYEVCLHLKNDSTTQHIPIIFISALDNAEEKVEAFAVGGVDFINKPFHLVEVLARIETHLRISSLQTQLLEQTKLLESQNISLKTEISNLTGFNWDLYADLKESIDNQELRLFYQPIINLKTGLITGFEALIRWQHSKHGILSPIAFVDLMEATNLIYPIGLWVIETACKQLQFWQKNFHTYGNLTVNVNVSTKQLTEFNLVENIRKILSDCQINPNCLKLEITEITVMGDRDRTLQIIHQLKDLDIQFCIDDFGTGYSSLRRLTDFPIDVLKIDRSFIQNEEWVIVKAIGSLAFTLGKSIVVEGIETTSQLQMLRALFSSSLEKCYGQGYLFSKPLNAEDAFKLLANSQPFVIDNASIGDSGR</sequence>
<dbReference type="Proteomes" id="UP000738376">
    <property type="component" value="Unassembled WGS sequence"/>
</dbReference>
<keyword evidence="5" id="KW-1185">Reference proteome</keyword>
<dbReference type="SUPFAM" id="SSF52172">
    <property type="entry name" value="CheY-like"/>
    <property type="match status" value="1"/>
</dbReference>
<dbReference type="CDD" id="cd01948">
    <property type="entry name" value="EAL"/>
    <property type="match status" value="1"/>
</dbReference>
<comment type="caution">
    <text evidence="4">The sequence shown here is derived from an EMBL/GenBank/DDBJ whole genome shotgun (WGS) entry which is preliminary data.</text>
</comment>
<proteinExistence type="predicted"/>
<evidence type="ECO:0000259" key="2">
    <source>
        <dbReference type="PROSITE" id="PS50110"/>
    </source>
</evidence>
<dbReference type="SUPFAM" id="SSF141868">
    <property type="entry name" value="EAL domain-like"/>
    <property type="match status" value="1"/>
</dbReference>
<accession>A0ABX1LUF4</accession>
<evidence type="ECO:0000313" key="5">
    <source>
        <dbReference type="Proteomes" id="UP000738376"/>
    </source>
</evidence>
<evidence type="ECO:0000313" key="4">
    <source>
        <dbReference type="EMBL" id="NMF59792.1"/>
    </source>
</evidence>
<reference evidence="4 5" key="1">
    <citation type="submission" date="2020-03" db="EMBL/GenBank/DDBJ databases">
        <title>Draft Genome Sequence of 2-Methylisoborneol Producing Pseudanabaena yagii Strain GIHE-NHR1 Isolated from North Han River in South Korea.</title>
        <authorList>
            <person name="Jeong J."/>
        </authorList>
    </citation>
    <scope>NUCLEOTIDE SEQUENCE [LARGE SCALE GENOMIC DNA]</scope>
    <source>
        <strain evidence="4 5">GIHE-NHR1</strain>
    </source>
</reference>
<dbReference type="Gene3D" id="3.20.20.450">
    <property type="entry name" value="EAL domain"/>
    <property type="match status" value="1"/>
</dbReference>
<dbReference type="PROSITE" id="PS50883">
    <property type="entry name" value="EAL"/>
    <property type="match status" value="1"/>
</dbReference>
<dbReference type="SMART" id="SM00448">
    <property type="entry name" value="REC"/>
    <property type="match status" value="1"/>
</dbReference>
<keyword evidence="1" id="KW-0597">Phosphoprotein</keyword>
<dbReference type="InterPro" id="IPR050706">
    <property type="entry name" value="Cyclic-di-GMP_PDE-like"/>
</dbReference>
<dbReference type="EMBL" id="JAAVJL010000002">
    <property type="protein sequence ID" value="NMF59792.1"/>
    <property type="molecule type" value="Genomic_DNA"/>
</dbReference>
<dbReference type="InterPro" id="IPR011006">
    <property type="entry name" value="CheY-like_superfamily"/>
</dbReference>
<dbReference type="InterPro" id="IPR035919">
    <property type="entry name" value="EAL_sf"/>
</dbReference>
<evidence type="ECO:0000259" key="3">
    <source>
        <dbReference type="PROSITE" id="PS50883"/>
    </source>
</evidence>
<evidence type="ECO:0000256" key="1">
    <source>
        <dbReference type="PROSITE-ProRule" id="PRU00169"/>
    </source>
</evidence>
<dbReference type="PROSITE" id="PS50110">
    <property type="entry name" value="RESPONSE_REGULATORY"/>
    <property type="match status" value="1"/>
</dbReference>
<dbReference type="InterPro" id="IPR001789">
    <property type="entry name" value="Sig_transdc_resp-reg_receiver"/>
</dbReference>
<dbReference type="Gene3D" id="3.40.50.2300">
    <property type="match status" value="1"/>
</dbReference>
<dbReference type="Pfam" id="PF00563">
    <property type="entry name" value="EAL"/>
    <property type="match status" value="1"/>
</dbReference>
<dbReference type="PANTHER" id="PTHR33121">
    <property type="entry name" value="CYCLIC DI-GMP PHOSPHODIESTERASE PDEF"/>
    <property type="match status" value="1"/>
</dbReference>
<gene>
    <name evidence="4" type="ORF">HC246_17650</name>
</gene>
<feature type="domain" description="Response regulatory" evidence="2">
    <location>
        <begin position="7"/>
        <end position="123"/>
    </location>
</feature>
<dbReference type="RefSeq" id="WP_169364780.1">
    <property type="nucleotide sequence ID" value="NZ_JAAVJL010000002.1"/>
</dbReference>
<dbReference type="SMART" id="SM00052">
    <property type="entry name" value="EAL"/>
    <property type="match status" value="1"/>
</dbReference>
<dbReference type="CDD" id="cd19920">
    <property type="entry name" value="REC_PA4781-like"/>
    <property type="match status" value="1"/>
</dbReference>
<dbReference type="Pfam" id="PF00072">
    <property type="entry name" value="Response_reg"/>
    <property type="match status" value="1"/>
</dbReference>
<dbReference type="InterPro" id="IPR001633">
    <property type="entry name" value="EAL_dom"/>
</dbReference>